<feature type="compositionally biased region" description="Low complexity" evidence="1">
    <location>
        <begin position="29"/>
        <end position="44"/>
    </location>
</feature>
<evidence type="ECO:0000313" key="4">
    <source>
        <dbReference type="Proteomes" id="UP000006666"/>
    </source>
</evidence>
<keyword evidence="4" id="KW-1185">Reference proteome</keyword>
<dbReference type="AlphaFoldDB" id="C7NFN6"/>
<organism evidence="3 4">
    <name type="scientific">Kytococcus sedentarius (strain ATCC 14392 / DSM 20547 / JCM 11482 / CCUG 33030 / NBRC 15357 / NCTC 11040 / CCM 314 / 541)</name>
    <name type="common">Micrococcus sedentarius</name>
    <dbReference type="NCBI Taxonomy" id="478801"/>
    <lineage>
        <taxon>Bacteria</taxon>
        <taxon>Bacillati</taxon>
        <taxon>Actinomycetota</taxon>
        <taxon>Actinomycetes</taxon>
        <taxon>Micrococcales</taxon>
        <taxon>Kytococcaceae</taxon>
        <taxon>Kytococcus</taxon>
    </lineage>
</organism>
<protein>
    <submittedName>
        <fullName evidence="3">Uncharacterized protein</fullName>
    </submittedName>
</protein>
<gene>
    <name evidence="3" type="ordered locus">Ksed_24290</name>
</gene>
<dbReference type="STRING" id="478801.Ksed_24290"/>
<proteinExistence type="predicted"/>
<accession>C7NFN6</accession>
<keyword evidence="2" id="KW-0732">Signal</keyword>
<dbReference type="Proteomes" id="UP000006666">
    <property type="component" value="Chromosome"/>
</dbReference>
<evidence type="ECO:0000313" key="3">
    <source>
        <dbReference type="EMBL" id="ACV07394.1"/>
    </source>
</evidence>
<feature type="chain" id="PRO_5039557792" evidence="2">
    <location>
        <begin position="19"/>
        <end position="195"/>
    </location>
</feature>
<feature type="signal peptide" evidence="2">
    <location>
        <begin position="1"/>
        <end position="18"/>
    </location>
</feature>
<evidence type="ECO:0000256" key="2">
    <source>
        <dbReference type="SAM" id="SignalP"/>
    </source>
</evidence>
<dbReference type="EMBL" id="CP001686">
    <property type="protein sequence ID" value="ACV07394.1"/>
    <property type="molecule type" value="Genomic_DNA"/>
</dbReference>
<dbReference type="PROSITE" id="PS51257">
    <property type="entry name" value="PROKAR_LIPOPROTEIN"/>
    <property type="match status" value="1"/>
</dbReference>
<dbReference type="RefSeq" id="WP_015780321.1">
    <property type="nucleotide sequence ID" value="NC_013169.1"/>
</dbReference>
<dbReference type="KEGG" id="kse:Ksed_24290"/>
<reference evidence="3 4" key="1">
    <citation type="journal article" date="2009" name="Stand. Genomic Sci.">
        <title>Complete genome sequence of Kytococcus sedentarius type strain (541).</title>
        <authorList>
            <person name="Sims D."/>
            <person name="Brettin T."/>
            <person name="Detter J.C."/>
            <person name="Han C."/>
            <person name="Lapidus A."/>
            <person name="Copeland A."/>
            <person name="Glavina Del Rio T."/>
            <person name="Nolan M."/>
            <person name="Chen F."/>
            <person name="Lucas S."/>
            <person name="Tice H."/>
            <person name="Cheng J.F."/>
            <person name="Bruce D."/>
            <person name="Goodwin L."/>
            <person name="Pitluck S."/>
            <person name="Ovchinnikova G."/>
            <person name="Pati A."/>
            <person name="Ivanova N."/>
            <person name="Mavrommatis K."/>
            <person name="Chen A."/>
            <person name="Palaniappan K."/>
            <person name="D'haeseleer P."/>
            <person name="Chain P."/>
            <person name="Bristow J."/>
            <person name="Eisen J.A."/>
            <person name="Markowitz V."/>
            <person name="Hugenholtz P."/>
            <person name="Schneider S."/>
            <person name="Goker M."/>
            <person name="Pukall R."/>
            <person name="Kyrpides N.C."/>
            <person name="Klenk H.P."/>
        </authorList>
    </citation>
    <scope>NUCLEOTIDE SEQUENCE [LARGE SCALE GENOMIC DNA]</scope>
    <source>
        <strain evidence="4">ATCC 14392 / DSM 20547 / JCM 11482 / CCUG 33030 / NBRC 15357 / NCTC 11040 / CCM 314 / 541</strain>
    </source>
</reference>
<evidence type="ECO:0000256" key="1">
    <source>
        <dbReference type="SAM" id="MobiDB-lite"/>
    </source>
</evidence>
<feature type="compositionally biased region" description="Acidic residues" evidence="1">
    <location>
        <begin position="45"/>
        <end position="71"/>
    </location>
</feature>
<dbReference type="HOGENOM" id="CLU_1394761_0_0_11"/>
<sequence length="195" mass="19919">MRRSLTVTSLLSLSLVLAACGGEGDSDESTSPNDSPSTSASSPAETDDSDDASEPADSDDDASETDDDASETAEPTPSGDADGATAPFAGALLAEGEEAEESLKGTVQGAPQWMTFTDDGVNSAELAARCTGKGKLTLQPLAKDLESARPGKPQLLPCDGERHDVTLQGAKPFSSVLIVATSQPTTFEVAAIEND</sequence>
<feature type="region of interest" description="Disordered" evidence="1">
    <location>
        <begin position="21"/>
        <end position="106"/>
    </location>
</feature>
<name>C7NFN6_KYTSD</name>